<dbReference type="Proteomes" id="UP001621964">
    <property type="component" value="Unassembled WGS sequence"/>
</dbReference>
<name>A0ABW8Q1Z3_9NEIS</name>
<accession>A0ABW8Q1Z3</accession>
<comment type="caution">
    <text evidence="1">The sequence shown here is derived from an EMBL/GenBank/DDBJ whole genome shotgun (WGS) entry which is preliminary data.</text>
</comment>
<evidence type="ECO:0008006" key="3">
    <source>
        <dbReference type="Google" id="ProtNLM"/>
    </source>
</evidence>
<proteinExistence type="predicted"/>
<dbReference type="EMBL" id="JBJGEB010000001">
    <property type="protein sequence ID" value="MFK7641058.1"/>
    <property type="molecule type" value="Genomic_DNA"/>
</dbReference>
<evidence type="ECO:0000313" key="1">
    <source>
        <dbReference type="EMBL" id="MFK7641058.1"/>
    </source>
</evidence>
<keyword evidence="2" id="KW-1185">Reference proteome</keyword>
<evidence type="ECO:0000313" key="2">
    <source>
        <dbReference type="Proteomes" id="UP001621964"/>
    </source>
</evidence>
<sequence>MPAPRADRYRYAVLKLGRYGITPAQIDGMTQPELEGWLKQADLIERGRAAPVVMPWFIPANVKPSVATGGQTQTFISKRKKK</sequence>
<dbReference type="RefSeq" id="WP_405385276.1">
    <property type="nucleotide sequence ID" value="NZ_JBJGEB010000001.1"/>
</dbReference>
<gene>
    <name evidence="1" type="ORF">ACI43T_00885</name>
</gene>
<organism evidence="1 2">
    <name type="scientific">Neisseria oralis</name>
    <dbReference type="NCBI Taxonomy" id="1107316"/>
    <lineage>
        <taxon>Bacteria</taxon>
        <taxon>Pseudomonadati</taxon>
        <taxon>Pseudomonadota</taxon>
        <taxon>Betaproteobacteria</taxon>
        <taxon>Neisseriales</taxon>
        <taxon>Neisseriaceae</taxon>
        <taxon>Neisseria</taxon>
    </lineage>
</organism>
<protein>
    <recommendedName>
        <fullName evidence="3">Phage associated protein</fullName>
    </recommendedName>
</protein>
<reference evidence="1 2" key="1">
    <citation type="submission" date="2024-11" db="EMBL/GenBank/DDBJ databases">
        <authorList>
            <person name="Mikucki A.G."/>
            <person name="Kahler C.M."/>
        </authorList>
    </citation>
    <scope>NUCLEOTIDE SEQUENCE [LARGE SCALE GENOMIC DNA]</scope>
    <source>
        <strain evidence="1 2">EXNM717</strain>
    </source>
</reference>